<dbReference type="RefSeq" id="WP_128561015.1">
    <property type="nucleotide sequence ID" value="NZ_KZ984650.1"/>
</dbReference>
<evidence type="ECO:0000313" key="3">
    <source>
        <dbReference type="Proteomes" id="UP001055167"/>
    </source>
</evidence>
<keyword evidence="3" id="KW-1185">Reference proteome</keyword>
<evidence type="ECO:0000259" key="1">
    <source>
        <dbReference type="Pfam" id="PF21834"/>
    </source>
</evidence>
<protein>
    <recommendedName>
        <fullName evidence="1">DUF6894 domain-containing protein</fullName>
    </recommendedName>
</protein>
<gene>
    <name evidence="2" type="ORF">OPKNFCMD_3005</name>
</gene>
<comment type="caution">
    <text evidence="2">The sequence shown here is derived from an EMBL/GenBank/DDBJ whole genome shotgun (WGS) entry which is preliminary data.</text>
</comment>
<proteinExistence type="predicted"/>
<reference evidence="2" key="1">
    <citation type="journal article" date="2021" name="Front. Microbiol.">
        <title>Comprehensive Comparative Genomics and Phenotyping of Methylobacterium Species.</title>
        <authorList>
            <person name="Alessa O."/>
            <person name="Ogura Y."/>
            <person name="Fujitani Y."/>
            <person name="Takami H."/>
            <person name="Hayashi T."/>
            <person name="Sahin N."/>
            <person name="Tani A."/>
        </authorList>
    </citation>
    <scope>NUCLEOTIDE SEQUENCE</scope>
    <source>
        <strain evidence="2">KCTC 52305</strain>
    </source>
</reference>
<dbReference type="EMBL" id="BPQH01000008">
    <property type="protein sequence ID" value="GJD50267.1"/>
    <property type="molecule type" value="Genomic_DNA"/>
</dbReference>
<reference evidence="2" key="2">
    <citation type="submission" date="2021-08" db="EMBL/GenBank/DDBJ databases">
        <authorList>
            <person name="Tani A."/>
            <person name="Ola A."/>
            <person name="Ogura Y."/>
            <person name="Katsura K."/>
            <person name="Hayashi T."/>
        </authorList>
    </citation>
    <scope>NUCLEOTIDE SEQUENCE</scope>
    <source>
        <strain evidence="2">KCTC 52305</strain>
    </source>
</reference>
<dbReference type="Proteomes" id="UP001055167">
    <property type="component" value="Unassembled WGS sequence"/>
</dbReference>
<organism evidence="2 3">
    <name type="scientific">Methylobacterium crusticola</name>
    <dbReference type="NCBI Taxonomy" id="1697972"/>
    <lineage>
        <taxon>Bacteria</taxon>
        <taxon>Pseudomonadati</taxon>
        <taxon>Pseudomonadota</taxon>
        <taxon>Alphaproteobacteria</taxon>
        <taxon>Hyphomicrobiales</taxon>
        <taxon>Methylobacteriaceae</taxon>
        <taxon>Methylobacterium</taxon>
    </lineage>
</organism>
<dbReference type="Pfam" id="PF21834">
    <property type="entry name" value="DUF6894"/>
    <property type="match status" value="1"/>
</dbReference>
<feature type="domain" description="DUF6894" evidence="1">
    <location>
        <begin position="11"/>
        <end position="78"/>
    </location>
</feature>
<name>A0ABQ4QYL1_9HYPH</name>
<sequence length="79" mass="8484">MPTQIIAMPQRYYFHLVGPTGMIADPLGVEAETVDQARTEAEAVVAEMRADGELPDPDGGWHIEIRNAAGALVGSIDLH</sequence>
<evidence type="ECO:0000313" key="2">
    <source>
        <dbReference type="EMBL" id="GJD50267.1"/>
    </source>
</evidence>
<dbReference type="InterPro" id="IPR054189">
    <property type="entry name" value="DUF6894"/>
</dbReference>
<accession>A0ABQ4QYL1</accession>